<reference evidence="2" key="1">
    <citation type="journal article" date="2019" name="Int. J. Syst. Evol. Microbiol.">
        <title>The Global Catalogue of Microorganisms (GCM) 10K type strain sequencing project: providing services to taxonomists for standard genome sequencing and annotation.</title>
        <authorList>
            <consortium name="The Broad Institute Genomics Platform"/>
            <consortium name="The Broad Institute Genome Sequencing Center for Infectious Disease"/>
            <person name="Wu L."/>
            <person name="Ma J."/>
        </authorList>
    </citation>
    <scope>NUCLEOTIDE SEQUENCE [LARGE SCALE GENOMIC DNA]</scope>
    <source>
        <strain evidence="2">CCUG 38813</strain>
    </source>
</reference>
<protein>
    <submittedName>
        <fullName evidence="1">Integrase</fullName>
    </submittedName>
</protein>
<comment type="caution">
    <text evidence="1">The sequence shown here is derived from an EMBL/GenBank/DDBJ whole genome shotgun (WGS) entry which is preliminary data.</text>
</comment>
<proteinExistence type="predicted"/>
<evidence type="ECO:0000313" key="1">
    <source>
        <dbReference type="EMBL" id="MFC5510623.1"/>
    </source>
</evidence>
<name>A0ABW0PF76_9BURK</name>
<accession>A0ABW0PF76</accession>
<organism evidence="1 2">
    <name type="scientific">Massilia jejuensis</name>
    <dbReference type="NCBI Taxonomy" id="648894"/>
    <lineage>
        <taxon>Bacteria</taxon>
        <taxon>Pseudomonadati</taxon>
        <taxon>Pseudomonadota</taxon>
        <taxon>Betaproteobacteria</taxon>
        <taxon>Burkholderiales</taxon>
        <taxon>Oxalobacteraceae</taxon>
        <taxon>Telluria group</taxon>
        <taxon>Massilia</taxon>
    </lineage>
</organism>
<dbReference type="Proteomes" id="UP001596031">
    <property type="component" value="Unassembled WGS sequence"/>
</dbReference>
<gene>
    <name evidence="1" type="ORF">ACFPOU_05750</name>
</gene>
<sequence>MSTPVLNFVPRAELDPMSNVLAFVELCKSSDVLAASTQFELNAWAVGYLKGQNKVNRVVFSTLEASAKAEPEPSMPAPFLDFAKGTVIYLHDKRPVVSHSPLITALRCMEAALRQWNKASRPTAVNQEVLDTAIELAYAQVSDAVAYRVAGQLKTIASFMQTKGFITLRQPWHHGRKKPQETGTRISKEALVARQEKLPSRACLRAIAGIFSTAVKAPDILVSSNTALMMCAPERINEVVRLRRNCLVEGDGEFKGKLGLRWSGSKGFENTTKWLPSAMVPVAREAVGNLLQITTPANVLARWYTENPETIYLHADAEHLKDRTTLSLSDIALLLWGNESGADVAKNWAKETHDLRPCGENEYLFADVEKAVLGMLPATFPFMPGEPDLKCHDAMAVMRVNEMHSIRSTYLCMFTTVDYQTITNPYGAREGRESIFKRFGYTEDDGSPIELRSHALRHYLNMLAQTGGLSSAEIALFSGRKDQRQNRAYDHMTSAEVQAPISDALKNGFTSELELVSDEHRLIERNEFRGLGIAAAHTTKYGWCQHDFASEPCQLYADCINCEEQECVKGDSHKEANLRQLKDETEVLLGRARQALSEEEFGADIWVAHQTKTLERVNSLIAILEDPSVPSGARIRLDVTNAPLVTKDNAHSIKFVRKTRHKVVV</sequence>
<keyword evidence="2" id="KW-1185">Reference proteome</keyword>
<dbReference type="EMBL" id="JBHSMS010000023">
    <property type="protein sequence ID" value="MFC5510623.1"/>
    <property type="molecule type" value="Genomic_DNA"/>
</dbReference>
<dbReference type="RefSeq" id="WP_379718095.1">
    <property type="nucleotide sequence ID" value="NZ_JBHSMS010000023.1"/>
</dbReference>
<evidence type="ECO:0000313" key="2">
    <source>
        <dbReference type="Proteomes" id="UP001596031"/>
    </source>
</evidence>